<proteinExistence type="predicted"/>
<name>A0AAE0GRW3_9CHLO</name>
<dbReference type="Proteomes" id="UP001190700">
    <property type="component" value="Unassembled WGS sequence"/>
</dbReference>
<gene>
    <name evidence="2" type="ORF">CYMTET_9025</name>
</gene>
<accession>A0AAE0GRW3</accession>
<protein>
    <recommendedName>
        <fullName evidence="4">EGF-like domain-containing protein</fullName>
    </recommendedName>
</protein>
<keyword evidence="3" id="KW-1185">Reference proteome</keyword>
<organism evidence="2 3">
    <name type="scientific">Cymbomonas tetramitiformis</name>
    <dbReference type="NCBI Taxonomy" id="36881"/>
    <lineage>
        <taxon>Eukaryota</taxon>
        <taxon>Viridiplantae</taxon>
        <taxon>Chlorophyta</taxon>
        <taxon>Pyramimonadophyceae</taxon>
        <taxon>Pyramimonadales</taxon>
        <taxon>Pyramimonadaceae</taxon>
        <taxon>Cymbomonas</taxon>
    </lineage>
</organism>
<evidence type="ECO:0000313" key="2">
    <source>
        <dbReference type="EMBL" id="KAK3283270.1"/>
    </source>
</evidence>
<sequence length="426" mass="46254">MASQCALNPVLLCAGLVIAIIWVSGLGSGLPTISLQWENPETDNSTSAISDAFPAATPYPSTPPKTSPFDEFSAAEPESRLATVSAVPEPQPVSVAEADQSFARVTAVPEPQPASIQIPLLDESASQPLGAPQVRVPRSGTTCDPVCNGTCNEELGRCDLGYQPKCAGGDELCYDILPGKNDYKPFSVPYSTFCFGDCSEHGKCERGFCHCEPGYWGTDCGISRAEDGTLLLHDRAAPIGKEVLRPSVYVYELPPKFTVWPRRVGLTHNRGGLNYAFAERMFRSAHRTLDPAAADLFYAPGMGNHRDVSPIPAYIRKTWPELIGETGDRHIWPSTDQPWGIFMDRRGGYNKGGEYYTFDGKIPENLKDSTFMDLRGSFKLEAPLNHGQDRVSAFRSGKANTARTRVLASNIAACARAFVNDAPDLA</sequence>
<reference evidence="2 3" key="1">
    <citation type="journal article" date="2015" name="Genome Biol. Evol.">
        <title>Comparative Genomics of a Bacterivorous Green Alga Reveals Evolutionary Causalities and Consequences of Phago-Mixotrophic Mode of Nutrition.</title>
        <authorList>
            <person name="Burns J.A."/>
            <person name="Paasch A."/>
            <person name="Narechania A."/>
            <person name="Kim E."/>
        </authorList>
    </citation>
    <scope>NUCLEOTIDE SEQUENCE [LARGE SCALE GENOMIC DNA]</scope>
    <source>
        <strain evidence="2 3">PLY_AMNH</strain>
    </source>
</reference>
<comment type="caution">
    <text evidence="2">The sequence shown here is derived from an EMBL/GenBank/DDBJ whole genome shotgun (WGS) entry which is preliminary data.</text>
</comment>
<feature type="region of interest" description="Disordered" evidence="1">
    <location>
        <begin position="41"/>
        <end position="71"/>
    </location>
</feature>
<evidence type="ECO:0000256" key="1">
    <source>
        <dbReference type="SAM" id="MobiDB-lite"/>
    </source>
</evidence>
<dbReference type="Pfam" id="PF23106">
    <property type="entry name" value="EGF_Teneurin"/>
    <property type="match status" value="1"/>
</dbReference>
<dbReference type="EMBL" id="LGRX02002932">
    <property type="protein sequence ID" value="KAK3283270.1"/>
    <property type="molecule type" value="Genomic_DNA"/>
</dbReference>
<dbReference type="Gene3D" id="2.10.25.10">
    <property type="entry name" value="Laminin"/>
    <property type="match status" value="1"/>
</dbReference>
<dbReference type="AlphaFoldDB" id="A0AAE0GRW3"/>
<evidence type="ECO:0008006" key="4">
    <source>
        <dbReference type="Google" id="ProtNLM"/>
    </source>
</evidence>
<evidence type="ECO:0000313" key="3">
    <source>
        <dbReference type="Proteomes" id="UP001190700"/>
    </source>
</evidence>